<evidence type="ECO:0000256" key="5">
    <source>
        <dbReference type="ARBA" id="ARBA00022982"/>
    </source>
</evidence>
<dbReference type="EMBL" id="DVJS01000043">
    <property type="protein sequence ID" value="HIS96722.1"/>
    <property type="molecule type" value="Genomic_DNA"/>
</dbReference>
<feature type="binding site" evidence="6">
    <location>
        <position position="273"/>
    </location>
    <ligand>
        <name>FAD</name>
        <dbReference type="ChEBI" id="CHEBI:57692"/>
    </ligand>
</feature>
<evidence type="ECO:0000256" key="4">
    <source>
        <dbReference type="ARBA" id="ARBA00022827"/>
    </source>
</evidence>
<keyword evidence="5" id="KW-0249">Electron transport</keyword>
<reference evidence="8" key="2">
    <citation type="journal article" date="2021" name="PeerJ">
        <title>Extensive microbial diversity within the chicken gut microbiome revealed by metagenomics and culture.</title>
        <authorList>
            <person name="Gilroy R."/>
            <person name="Ravi A."/>
            <person name="Getino M."/>
            <person name="Pursley I."/>
            <person name="Horton D.L."/>
            <person name="Alikhan N.F."/>
            <person name="Baker D."/>
            <person name="Gharbi K."/>
            <person name="Hall N."/>
            <person name="Watson M."/>
            <person name="Adriaenssens E.M."/>
            <person name="Foster-Nyarko E."/>
            <person name="Jarju S."/>
            <person name="Secka A."/>
            <person name="Antonio M."/>
            <person name="Oren A."/>
            <person name="Chaudhuri R.R."/>
            <person name="La Ragione R."/>
            <person name="Hildebrand F."/>
            <person name="Pallen M.J."/>
        </authorList>
    </citation>
    <scope>NUCLEOTIDE SEQUENCE</scope>
    <source>
        <strain evidence="8">ChiHecec3B27-6122</strain>
    </source>
</reference>
<dbReference type="Proteomes" id="UP000886876">
    <property type="component" value="Unassembled WGS sequence"/>
</dbReference>
<dbReference type="Pfam" id="PF00766">
    <property type="entry name" value="ETF_alpha"/>
    <property type="match status" value="1"/>
</dbReference>
<dbReference type="PIRSF" id="PIRSF000089">
    <property type="entry name" value="Electra_flavoP_a"/>
    <property type="match status" value="1"/>
</dbReference>
<feature type="domain" description="Electron transfer flavoprotein alpha/beta-subunit N-terminal" evidence="7">
    <location>
        <begin position="8"/>
        <end position="175"/>
    </location>
</feature>
<reference evidence="8" key="1">
    <citation type="submission" date="2020-10" db="EMBL/GenBank/DDBJ databases">
        <authorList>
            <person name="Gilroy R."/>
        </authorList>
    </citation>
    <scope>NUCLEOTIDE SEQUENCE</scope>
    <source>
        <strain evidence="8">ChiHecec3B27-6122</strain>
    </source>
</reference>
<dbReference type="PROSITE" id="PS00696">
    <property type="entry name" value="ETF_ALPHA"/>
    <property type="match status" value="1"/>
</dbReference>
<evidence type="ECO:0000256" key="6">
    <source>
        <dbReference type="PIRSR" id="PIRSR000089-1"/>
    </source>
</evidence>
<gene>
    <name evidence="8" type="ORF">IAD42_01970</name>
</gene>
<dbReference type="GO" id="GO:0033539">
    <property type="term" value="P:fatty acid beta-oxidation using acyl-CoA dehydrogenase"/>
    <property type="evidence" value="ECO:0007669"/>
    <property type="project" value="TreeGrafter"/>
</dbReference>
<dbReference type="InterPro" id="IPR014730">
    <property type="entry name" value="ETF_a/b_N"/>
</dbReference>
<dbReference type="InterPro" id="IPR014729">
    <property type="entry name" value="Rossmann-like_a/b/a_fold"/>
</dbReference>
<sequence length="313" mass="33082">MEAKLSSVLVVADRRDSIEKLTSAAKRFGDNVTLAYAGKREDAVNAVKAYCFGDGNSFSFADCAEDITAIARSNEVQLVLCSPTRNGRLAAAAIAVGLGAGILSDCLSLEPEGAGFVSTRMVYGGAAIKTERAPRLPVVVCPAESCFDEATEMEPVKDIVDCEPSVCSFRLVERREKQLRSRNLGAARVVVGVGRGIGSEGNVALAKELAKSIGGEVGCTRPVAEELKWLPSELNLGISGSTIKPELYIACGISGQIQHLVGVNNARTIAAINKDENAPIFNACDIGLIADLNVVLPELIKRFSSENKLQRGG</sequence>
<proteinExistence type="inferred from homology"/>
<accession>A0A9D1G3A0</accession>
<dbReference type="SUPFAM" id="SSF52467">
    <property type="entry name" value="DHS-like NAD/FAD-binding domain"/>
    <property type="match status" value="1"/>
</dbReference>
<comment type="caution">
    <text evidence="8">The sequence shown here is derived from an EMBL/GenBank/DDBJ whole genome shotgun (WGS) entry which is preliminary data.</text>
</comment>
<comment type="cofactor">
    <cofactor evidence="6">
        <name>FAD</name>
        <dbReference type="ChEBI" id="CHEBI:57692"/>
    </cofactor>
    <text evidence="6">Binds 1 FAD per dimer.</text>
</comment>
<dbReference type="SMART" id="SM00893">
    <property type="entry name" value="ETF"/>
    <property type="match status" value="1"/>
</dbReference>
<dbReference type="InterPro" id="IPR014731">
    <property type="entry name" value="ETF_asu_C"/>
</dbReference>
<evidence type="ECO:0000313" key="9">
    <source>
        <dbReference type="Proteomes" id="UP000886876"/>
    </source>
</evidence>
<keyword evidence="3" id="KW-0285">Flavoprotein</keyword>
<evidence type="ECO:0000256" key="1">
    <source>
        <dbReference type="ARBA" id="ARBA00005817"/>
    </source>
</evidence>
<dbReference type="PANTHER" id="PTHR43153">
    <property type="entry name" value="ELECTRON TRANSFER FLAVOPROTEIN ALPHA"/>
    <property type="match status" value="1"/>
</dbReference>
<comment type="similarity">
    <text evidence="1">Belongs to the ETF alpha-subunit/FixB family.</text>
</comment>
<feature type="binding site" evidence="6">
    <location>
        <position position="195"/>
    </location>
    <ligand>
        <name>FAD</name>
        <dbReference type="ChEBI" id="CHEBI:57692"/>
    </ligand>
</feature>
<keyword evidence="4 6" id="KW-0274">FAD</keyword>
<name>A0A9D1G3A0_9FIRM</name>
<dbReference type="InterPro" id="IPR029035">
    <property type="entry name" value="DHS-like_NAD/FAD-binding_dom"/>
</dbReference>
<dbReference type="Gene3D" id="3.40.50.620">
    <property type="entry name" value="HUPs"/>
    <property type="match status" value="1"/>
</dbReference>
<evidence type="ECO:0000256" key="2">
    <source>
        <dbReference type="ARBA" id="ARBA00022448"/>
    </source>
</evidence>
<evidence type="ECO:0000313" key="8">
    <source>
        <dbReference type="EMBL" id="HIS96722.1"/>
    </source>
</evidence>
<feature type="binding site" evidence="6">
    <location>
        <begin position="220"/>
        <end position="221"/>
    </location>
    <ligand>
        <name>FAD</name>
        <dbReference type="ChEBI" id="CHEBI:57692"/>
    </ligand>
</feature>
<evidence type="ECO:0000256" key="3">
    <source>
        <dbReference type="ARBA" id="ARBA00022630"/>
    </source>
</evidence>
<protein>
    <submittedName>
        <fullName evidence="8">Electron transfer flavoprotein subunit alpha/FixB family protein</fullName>
    </submittedName>
</protein>
<dbReference type="SUPFAM" id="SSF52402">
    <property type="entry name" value="Adenine nucleotide alpha hydrolases-like"/>
    <property type="match status" value="1"/>
</dbReference>
<dbReference type="Pfam" id="PF01012">
    <property type="entry name" value="ETF"/>
    <property type="match status" value="1"/>
</dbReference>
<dbReference type="PANTHER" id="PTHR43153:SF11">
    <property type="entry name" value="ELECTRON TRANSFER FLAVOPROTEIN, SUBUNIT ALPHA (ETFA)"/>
    <property type="match status" value="1"/>
</dbReference>
<dbReference type="GO" id="GO:0009055">
    <property type="term" value="F:electron transfer activity"/>
    <property type="evidence" value="ECO:0007669"/>
    <property type="project" value="InterPro"/>
</dbReference>
<evidence type="ECO:0000259" key="7">
    <source>
        <dbReference type="SMART" id="SM00893"/>
    </source>
</evidence>
<dbReference type="Gene3D" id="3.40.50.1220">
    <property type="entry name" value="TPP-binding domain"/>
    <property type="match status" value="1"/>
</dbReference>
<organism evidence="8 9">
    <name type="scientific">Candidatus Scatomorpha pullistercoris</name>
    <dbReference type="NCBI Taxonomy" id="2840929"/>
    <lineage>
        <taxon>Bacteria</taxon>
        <taxon>Bacillati</taxon>
        <taxon>Bacillota</taxon>
        <taxon>Clostridia</taxon>
        <taxon>Eubacteriales</taxon>
        <taxon>Candidatus Scatomorpha</taxon>
    </lineage>
</organism>
<dbReference type="InterPro" id="IPR001308">
    <property type="entry name" value="ETF_a/FixB"/>
</dbReference>
<keyword evidence="2" id="KW-0813">Transport</keyword>
<dbReference type="AlphaFoldDB" id="A0A9D1G3A0"/>
<feature type="binding site" evidence="6">
    <location>
        <begin position="252"/>
        <end position="259"/>
    </location>
    <ligand>
        <name>FAD</name>
        <dbReference type="ChEBI" id="CHEBI:57692"/>
    </ligand>
</feature>
<dbReference type="InterPro" id="IPR018206">
    <property type="entry name" value="ETF_asu_C_CS"/>
</dbReference>
<dbReference type="GO" id="GO:0050660">
    <property type="term" value="F:flavin adenine dinucleotide binding"/>
    <property type="evidence" value="ECO:0007669"/>
    <property type="project" value="InterPro"/>
</dbReference>
<dbReference type="FunFam" id="3.40.50.1220:FF:000004">
    <property type="entry name" value="Electron transfer flavoprotein"/>
    <property type="match status" value="1"/>
</dbReference>